<dbReference type="InterPro" id="IPR037393">
    <property type="entry name" value="Bud22/SRFB1"/>
</dbReference>
<dbReference type="InterPro" id="IPR015158">
    <property type="entry name" value="Bud22_dom"/>
</dbReference>
<evidence type="ECO:0000256" key="2">
    <source>
        <dbReference type="SAM" id="MobiDB-lite"/>
    </source>
</evidence>
<dbReference type="GO" id="GO:0030686">
    <property type="term" value="C:90S preribosome"/>
    <property type="evidence" value="ECO:0007669"/>
    <property type="project" value="TreeGrafter"/>
</dbReference>
<dbReference type="AlphaFoldDB" id="A0A6G1G5E3"/>
<dbReference type="OrthoDB" id="3364872at2759"/>
<keyword evidence="1" id="KW-0175">Coiled coil</keyword>
<feature type="region of interest" description="Disordered" evidence="2">
    <location>
        <begin position="159"/>
        <end position="280"/>
    </location>
</feature>
<gene>
    <name evidence="4 6" type="ORF">P152DRAFT_481340</name>
</gene>
<feature type="domain" description="Bud22" evidence="3">
    <location>
        <begin position="29"/>
        <end position="437"/>
    </location>
</feature>
<name>A0A6G1G5E3_9PEZI</name>
<feature type="compositionally biased region" description="Low complexity" evidence="2">
    <location>
        <begin position="249"/>
        <end position="280"/>
    </location>
</feature>
<evidence type="ECO:0000256" key="1">
    <source>
        <dbReference type="ARBA" id="ARBA00023054"/>
    </source>
</evidence>
<evidence type="ECO:0000313" key="5">
    <source>
        <dbReference type="Proteomes" id="UP000504638"/>
    </source>
</evidence>
<dbReference type="GeneID" id="54422383"/>
<organism evidence="4">
    <name type="scientific">Eremomyces bilateralis CBS 781.70</name>
    <dbReference type="NCBI Taxonomy" id="1392243"/>
    <lineage>
        <taxon>Eukaryota</taxon>
        <taxon>Fungi</taxon>
        <taxon>Dikarya</taxon>
        <taxon>Ascomycota</taxon>
        <taxon>Pezizomycotina</taxon>
        <taxon>Dothideomycetes</taxon>
        <taxon>Dothideomycetes incertae sedis</taxon>
        <taxon>Eremomycetales</taxon>
        <taxon>Eremomycetaceae</taxon>
        <taxon>Eremomyces</taxon>
    </lineage>
</organism>
<reference evidence="4 6" key="1">
    <citation type="submission" date="2020-01" db="EMBL/GenBank/DDBJ databases">
        <authorList>
            <consortium name="DOE Joint Genome Institute"/>
            <person name="Haridas S."/>
            <person name="Albert R."/>
            <person name="Binder M."/>
            <person name="Bloem J."/>
            <person name="Labutti K."/>
            <person name="Salamov A."/>
            <person name="Andreopoulos B."/>
            <person name="Baker S.E."/>
            <person name="Barry K."/>
            <person name="Bills G."/>
            <person name="Bluhm B.H."/>
            <person name="Cannon C."/>
            <person name="Castanera R."/>
            <person name="Culley D.E."/>
            <person name="Daum C."/>
            <person name="Ezra D."/>
            <person name="Gonzalez J.B."/>
            <person name="Henrissat B."/>
            <person name="Kuo A."/>
            <person name="Liang C."/>
            <person name="Lipzen A."/>
            <person name="Lutzoni F."/>
            <person name="Magnuson J."/>
            <person name="Mondo S."/>
            <person name="Nolan M."/>
            <person name="Ohm R."/>
            <person name="Pangilinan J."/>
            <person name="Park H.-J."/>
            <person name="Ramirez L."/>
            <person name="Alfaro M."/>
            <person name="Sun H."/>
            <person name="Tritt A."/>
            <person name="Yoshinaga Y."/>
            <person name="Zwiers L.-H."/>
            <person name="Turgeon B.G."/>
            <person name="Goodwin S.B."/>
            <person name="Spatafora J.W."/>
            <person name="Crous P.W."/>
            <person name="Grigoriev I.V."/>
        </authorList>
    </citation>
    <scope>NUCLEOTIDE SEQUENCE</scope>
    <source>
        <strain evidence="4 6">CBS 781.70</strain>
    </source>
</reference>
<dbReference type="PANTHER" id="PTHR23325">
    <property type="entry name" value="SERUM RESPONSE FACTOR-BINDING"/>
    <property type="match status" value="1"/>
</dbReference>
<dbReference type="PANTHER" id="PTHR23325:SF1">
    <property type="entry name" value="SERUM RESPONSE FACTOR-BINDING PROTEIN 1"/>
    <property type="match status" value="1"/>
</dbReference>
<proteinExistence type="predicted"/>
<evidence type="ECO:0000259" key="3">
    <source>
        <dbReference type="Pfam" id="PF09073"/>
    </source>
</evidence>
<dbReference type="Proteomes" id="UP000504638">
    <property type="component" value="Unplaced"/>
</dbReference>
<keyword evidence="5" id="KW-1185">Reference proteome</keyword>
<dbReference type="GO" id="GO:0030490">
    <property type="term" value="P:maturation of SSU-rRNA"/>
    <property type="evidence" value="ECO:0007669"/>
    <property type="project" value="TreeGrafter"/>
</dbReference>
<dbReference type="EMBL" id="ML975155">
    <property type="protein sequence ID" value="KAF1813222.1"/>
    <property type="molecule type" value="Genomic_DNA"/>
</dbReference>
<reference evidence="6" key="3">
    <citation type="submission" date="2025-04" db="UniProtKB">
        <authorList>
            <consortium name="RefSeq"/>
        </authorList>
    </citation>
    <scope>IDENTIFICATION</scope>
    <source>
        <strain evidence="6">CBS 781.70</strain>
    </source>
</reference>
<feature type="compositionally biased region" description="Basic and acidic residues" evidence="2">
    <location>
        <begin position="231"/>
        <end position="248"/>
    </location>
</feature>
<evidence type="ECO:0000313" key="4">
    <source>
        <dbReference type="EMBL" id="KAF1813222.1"/>
    </source>
</evidence>
<feature type="compositionally biased region" description="Basic and acidic residues" evidence="2">
    <location>
        <begin position="322"/>
        <end position="409"/>
    </location>
</feature>
<accession>A0A6G1G5E3</accession>
<dbReference type="GO" id="GO:0005634">
    <property type="term" value="C:nucleus"/>
    <property type="evidence" value="ECO:0007669"/>
    <property type="project" value="TreeGrafter"/>
</dbReference>
<dbReference type="RefSeq" id="XP_033534853.1">
    <property type="nucleotide sequence ID" value="XM_033681813.1"/>
</dbReference>
<feature type="compositionally biased region" description="Low complexity" evidence="2">
    <location>
        <begin position="292"/>
        <end position="303"/>
    </location>
</feature>
<protein>
    <submittedName>
        <fullName evidence="4 6">Bud-site selection protein</fullName>
    </submittedName>
</protein>
<feature type="region of interest" description="Disordered" evidence="2">
    <location>
        <begin position="292"/>
        <end position="414"/>
    </location>
</feature>
<reference evidence="6" key="2">
    <citation type="submission" date="2020-04" db="EMBL/GenBank/DDBJ databases">
        <authorList>
            <consortium name="NCBI Genome Project"/>
        </authorList>
    </citation>
    <scope>NUCLEOTIDE SEQUENCE</scope>
    <source>
        <strain evidence="6">CBS 781.70</strain>
    </source>
</reference>
<evidence type="ECO:0000313" key="6">
    <source>
        <dbReference type="RefSeq" id="XP_033534853.1"/>
    </source>
</evidence>
<sequence length="438" mass="48798">MIMPKRKREKETYDTPEDKTRATLKTGIEYGEKLVGRALKLARGQEQQKLVKRLRKARDQKDEKLLARIEEEQQTSKVVDIHAAAKRHVLKTISKSKLISSLPGCEEILQVPPFEINPTQATVLSRLLNSNAVQEATRGMLIKLGRELEVDLGDIIQPKKKAKTDQKESKRKKTADLAKPADGAEIDKTTRSNRRRIGPEDRSESLDSDLDGSGDDSQMSIVESIEDDDGLHEKHGKDVASTKSRDQSLSRSVSHSRSRPNSDSRSPSQTPSLSPSSALAPKSSAFLSSLSMHGYMSGSSSPEPFEEAPPKKNRPGQQARRAKWEKMYGDKARHLAEPKAGAKDERGAGWDARKGAVDKDEKRKGWQGKGDRRGDGVRGGFRRELKFEERPGMAPEKPKAKQEKEDGKGTLHPSWVAKRKAKLAEKKIEFTGKRITFG</sequence>
<dbReference type="Pfam" id="PF09073">
    <property type="entry name" value="BUD22"/>
    <property type="match status" value="1"/>
</dbReference>